<evidence type="ECO:0000256" key="8">
    <source>
        <dbReference type="SAM" id="Phobius"/>
    </source>
</evidence>
<evidence type="ECO:0000256" key="5">
    <source>
        <dbReference type="ARBA" id="ARBA00022691"/>
    </source>
</evidence>
<dbReference type="Pfam" id="PF02384">
    <property type="entry name" value="N6_Mtase"/>
    <property type="match status" value="1"/>
</dbReference>
<dbReference type="SUPFAM" id="SSF53335">
    <property type="entry name" value="S-adenosyl-L-methionine-dependent methyltransferases"/>
    <property type="match status" value="1"/>
</dbReference>
<evidence type="ECO:0000256" key="6">
    <source>
        <dbReference type="ARBA" id="ARBA00022747"/>
    </source>
</evidence>
<evidence type="ECO:0000256" key="2">
    <source>
        <dbReference type="ARBA" id="ARBA00011900"/>
    </source>
</evidence>
<evidence type="ECO:0000313" key="11">
    <source>
        <dbReference type="EMBL" id="KSV57416.1"/>
    </source>
</evidence>
<protein>
    <recommendedName>
        <fullName evidence="2">site-specific DNA-methyltransferase (adenine-specific)</fullName>
        <ecNumber evidence="2">2.1.1.72</ecNumber>
    </recommendedName>
</protein>
<dbReference type="Pfam" id="PF12161">
    <property type="entry name" value="HsdM_N"/>
    <property type="match status" value="1"/>
</dbReference>
<dbReference type="InterPro" id="IPR051537">
    <property type="entry name" value="DNA_Adenine_Mtase"/>
</dbReference>
<evidence type="ECO:0000259" key="9">
    <source>
        <dbReference type="Pfam" id="PF02384"/>
    </source>
</evidence>
<gene>
    <name evidence="11" type="ORF">ASU35_16325</name>
</gene>
<dbReference type="PROSITE" id="PS00092">
    <property type="entry name" value="N6_MTASE"/>
    <property type="match status" value="1"/>
</dbReference>
<accession>A0A0V8QA11</accession>
<keyword evidence="6" id="KW-0680">Restriction system</keyword>
<dbReference type="EMBL" id="LNAM01000222">
    <property type="protein sequence ID" value="KSV57416.1"/>
    <property type="molecule type" value="Genomic_DNA"/>
</dbReference>
<dbReference type="PRINTS" id="PR00507">
    <property type="entry name" value="N12N6MTFRASE"/>
</dbReference>
<dbReference type="Proteomes" id="UP000054874">
    <property type="component" value="Unassembled WGS sequence"/>
</dbReference>
<keyword evidence="8" id="KW-1133">Transmembrane helix</keyword>
<dbReference type="STRING" id="290052.ASU35_16325"/>
<evidence type="ECO:0000259" key="10">
    <source>
        <dbReference type="Pfam" id="PF12161"/>
    </source>
</evidence>
<evidence type="ECO:0000256" key="7">
    <source>
        <dbReference type="ARBA" id="ARBA00047942"/>
    </source>
</evidence>
<dbReference type="InterPro" id="IPR022749">
    <property type="entry name" value="D12N6_MeTrfase_N"/>
</dbReference>
<evidence type="ECO:0000256" key="3">
    <source>
        <dbReference type="ARBA" id="ARBA00022603"/>
    </source>
</evidence>
<dbReference type="EC" id="2.1.1.72" evidence="2"/>
<evidence type="ECO:0000313" key="12">
    <source>
        <dbReference type="Proteomes" id="UP000054874"/>
    </source>
</evidence>
<keyword evidence="5" id="KW-0949">S-adenosyl-L-methionine</keyword>
<reference evidence="11 12" key="1">
    <citation type="submission" date="2015-11" db="EMBL/GenBank/DDBJ databases">
        <title>Butyribacter intestini gen. nov., sp. nov., a butyric acid-producing bacterium of the family Lachnospiraceae isolated from the human faeces.</title>
        <authorList>
            <person name="Zou Y."/>
            <person name="Xue W."/>
            <person name="Luo G."/>
            <person name="Lv M."/>
        </authorList>
    </citation>
    <scope>NUCLEOTIDE SEQUENCE [LARGE SCALE GENOMIC DNA]</scope>
    <source>
        <strain evidence="11 12">ACET-33324</strain>
    </source>
</reference>
<feature type="domain" description="DNA methylase adenine-specific" evidence="9">
    <location>
        <begin position="150"/>
        <end position="459"/>
    </location>
</feature>
<feature type="transmembrane region" description="Helical" evidence="8">
    <location>
        <begin position="359"/>
        <end position="380"/>
    </location>
</feature>
<dbReference type="InterPro" id="IPR029063">
    <property type="entry name" value="SAM-dependent_MTases_sf"/>
</dbReference>
<dbReference type="Gene3D" id="3.40.50.150">
    <property type="entry name" value="Vaccinia Virus protein VP39"/>
    <property type="match status" value="1"/>
</dbReference>
<dbReference type="GO" id="GO:0032259">
    <property type="term" value="P:methylation"/>
    <property type="evidence" value="ECO:0007669"/>
    <property type="project" value="UniProtKB-KW"/>
</dbReference>
<dbReference type="GO" id="GO:0009007">
    <property type="term" value="F:site-specific DNA-methyltransferase (adenine-specific) activity"/>
    <property type="evidence" value="ECO:0007669"/>
    <property type="project" value="UniProtKB-EC"/>
</dbReference>
<comment type="similarity">
    <text evidence="1">Belongs to the N(4)/N(6)-methyltransferase family.</text>
</comment>
<comment type="catalytic activity">
    <reaction evidence="7">
        <text>a 2'-deoxyadenosine in DNA + S-adenosyl-L-methionine = an N(6)-methyl-2'-deoxyadenosine in DNA + S-adenosyl-L-homocysteine + H(+)</text>
        <dbReference type="Rhea" id="RHEA:15197"/>
        <dbReference type="Rhea" id="RHEA-COMP:12418"/>
        <dbReference type="Rhea" id="RHEA-COMP:12419"/>
        <dbReference type="ChEBI" id="CHEBI:15378"/>
        <dbReference type="ChEBI" id="CHEBI:57856"/>
        <dbReference type="ChEBI" id="CHEBI:59789"/>
        <dbReference type="ChEBI" id="CHEBI:90615"/>
        <dbReference type="ChEBI" id="CHEBI:90616"/>
        <dbReference type="EC" id="2.1.1.72"/>
    </reaction>
</comment>
<dbReference type="InterPro" id="IPR038333">
    <property type="entry name" value="T1MK-like_N_sf"/>
</dbReference>
<dbReference type="Gene3D" id="1.20.1260.30">
    <property type="match status" value="1"/>
</dbReference>
<organism evidence="11 12">
    <name type="scientific">Acetivibrio ethanolgignens</name>
    <dbReference type="NCBI Taxonomy" id="290052"/>
    <lineage>
        <taxon>Bacteria</taxon>
        <taxon>Bacillati</taxon>
        <taxon>Bacillota</taxon>
        <taxon>Clostridia</taxon>
        <taxon>Eubacteriales</taxon>
        <taxon>Oscillospiraceae</taxon>
        <taxon>Acetivibrio</taxon>
    </lineage>
</organism>
<dbReference type="GO" id="GO:0008170">
    <property type="term" value="F:N-methyltransferase activity"/>
    <property type="evidence" value="ECO:0007669"/>
    <property type="project" value="InterPro"/>
</dbReference>
<dbReference type="PANTHER" id="PTHR42933">
    <property type="entry name" value="SLR6095 PROTEIN"/>
    <property type="match status" value="1"/>
</dbReference>
<dbReference type="PANTHER" id="PTHR42933:SF3">
    <property type="entry name" value="TYPE I RESTRICTION ENZYME MJAVIII METHYLASE SUBUNIT"/>
    <property type="match status" value="1"/>
</dbReference>
<keyword evidence="4" id="KW-0808">Transferase</keyword>
<dbReference type="AlphaFoldDB" id="A0A0V8QA11"/>
<name>A0A0V8QA11_9FIRM</name>
<keyword evidence="8" id="KW-0812">Transmembrane</keyword>
<keyword evidence="12" id="KW-1185">Reference proteome</keyword>
<sequence>MEQTKKNQLFAHLYEACNILRGPINQDEFKDYVTPILFLKRVSDVYDEETQAALEESGGDEEFAAFDENHSFVIPDGCHWIDIRNASQDVGKMIVKSMNGIERANPETLSGVFSSFDDVTWTDKTKLTDERIKNLIEHMSSLKVGNKNYSADVMGDAYEYLIKKFADLSKKNAGEYYTPRTIVKLMVMLLDPKPGDTVYDPACGTGGMLIEAIRHINDRQMTYGKIYGQENNLSTSAIARMNLFLHGASDFKVTQGDTLRTPKFLEHGKLQQFNCVLANPPFGQEKWGADSFESDKYGRNMWGCPSDSNADYAWLQHMIKSMKPMEGKVAVVLPQGVLFHSGKEGEIREQLIKSDLIEAVVALAGGVFYGTGVSACIIFLNNHKRPEHKGKVCLIDATNIYTPKRAQNEMEEKDIQEVYNLYQAYENKIEKCKIVTIDELDKAGNTLAVNAYIEKKKQEVIAPEFVRIEYINAVENAKRAETRMMAYLKAGGFIDE</sequence>
<evidence type="ECO:0000256" key="1">
    <source>
        <dbReference type="ARBA" id="ARBA00006594"/>
    </source>
</evidence>
<proteinExistence type="inferred from homology"/>
<feature type="domain" description="N6 adenine-specific DNA methyltransferase N-terminal" evidence="10">
    <location>
        <begin position="11"/>
        <end position="139"/>
    </location>
</feature>
<comment type="caution">
    <text evidence="11">The sequence shown here is derived from an EMBL/GenBank/DDBJ whole genome shotgun (WGS) entry which is preliminary data.</text>
</comment>
<dbReference type="InterPro" id="IPR003356">
    <property type="entry name" value="DNA_methylase_A-5"/>
</dbReference>
<dbReference type="InterPro" id="IPR002052">
    <property type="entry name" value="DNA_methylase_N6_adenine_CS"/>
</dbReference>
<keyword evidence="3 11" id="KW-0489">Methyltransferase</keyword>
<keyword evidence="8" id="KW-0472">Membrane</keyword>
<evidence type="ECO:0000256" key="4">
    <source>
        <dbReference type="ARBA" id="ARBA00022679"/>
    </source>
</evidence>
<dbReference type="GO" id="GO:0003677">
    <property type="term" value="F:DNA binding"/>
    <property type="evidence" value="ECO:0007669"/>
    <property type="project" value="InterPro"/>
</dbReference>
<dbReference type="GO" id="GO:0009307">
    <property type="term" value="P:DNA restriction-modification system"/>
    <property type="evidence" value="ECO:0007669"/>
    <property type="project" value="UniProtKB-KW"/>
</dbReference>